<dbReference type="EMBL" id="MU129164">
    <property type="protein sequence ID" value="KAF9505260.1"/>
    <property type="molecule type" value="Genomic_DNA"/>
</dbReference>
<accession>A0A9P6AH67</accession>
<gene>
    <name evidence="1" type="ORF">BS47DRAFT_1386010</name>
</gene>
<evidence type="ECO:0000313" key="2">
    <source>
        <dbReference type="Proteomes" id="UP000886523"/>
    </source>
</evidence>
<reference evidence="1" key="1">
    <citation type="journal article" date="2020" name="Nat. Commun.">
        <title>Large-scale genome sequencing of mycorrhizal fungi provides insights into the early evolution of symbiotic traits.</title>
        <authorList>
            <person name="Miyauchi S."/>
            <person name="Kiss E."/>
            <person name="Kuo A."/>
            <person name="Drula E."/>
            <person name="Kohler A."/>
            <person name="Sanchez-Garcia M."/>
            <person name="Morin E."/>
            <person name="Andreopoulos B."/>
            <person name="Barry K.W."/>
            <person name="Bonito G."/>
            <person name="Buee M."/>
            <person name="Carver A."/>
            <person name="Chen C."/>
            <person name="Cichocki N."/>
            <person name="Clum A."/>
            <person name="Culley D."/>
            <person name="Crous P.W."/>
            <person name="Fauchery L."/>
            <person name="Girlanda M."/>
            <person name="Hayes R.D."/>
            <person name="Keri Z."/>
            <person name="LaButti K."/>
            <person name="Lipzen A."/>
            <person name="Lombard V."/>
            <person name="Magnuson J."/>
            <person name="Maillard F."/>
            <person name="Murat C."/>
            <person name="Nolan M."/>
            <person name="Ohm R.A."/>
            <person name="Pangilinan J."/>
            <person name="Pereira M.F."/>
            <person name="Perotto S."/>
            <person name="Peter M."/>
            <person name="Pfister S."/>
            <person name="Riley R."/>
            <person name="Sitrit Y."/>
            <person name="Stielow J.B."/>
            <person name="Szollosi G."/>
            <person name="Zifcakova L."/>
            <person name="Stursova M."/>
            <person name="Spatafora J.W."/>
            <person name="Tedersoo L."/>
            <person name="Vaario L.M."/>
            <person name="Yamada A."/>
            <person name="Yan M."/>
            <person name="Wang P."/>
            <person name="Xu J."/>
            <person name="Bruns T."/>
            <person name="Baldrian P."/>
            <person name="Vilgalys R."/>
            <person name="Dunand C."/>
            <person name="Henrissat B."/>
            <person name="Grigoriev I.V."/>
            <person name="Hibbett D."/>
            <person name="Nagy L.G."/>
            <person name="Martin F.M."/>
        </authorList>
    </citation>
    <scope>NUCLEOTIDE SEQUENCE</scope>
    <source>
        <strain evidence="1">UP504</strain>
    </source>
</reference>
<keyword evidence="2" id="KW-1185">Reference proteome</keyword>
<sequence length="132" mass="15207">MQLDIRCPRKRHFLASRSSILQWRHRLDGSMTSMKFQKRNSISVTGSPSGIARRKMAWIILPLQIVWGLQWRLRTTACTSVSPVPHPFSCPFKHPLSQIPETAEMEKAPQGAPRWTSGRRSQCFTCLEYSRP</sequence>
<protein>
    <submittedName>
        <fullName evidence="1">Uncharacterized protein</fullName>
    </submittedName>
</protein>
<name>A0A9P6AH67_9AGAM</name>
<evidence type="ECO:0000313" key="1">
    <source>
        <dbReference type="EMBL" id="KAF9505260.1"/>
    </source>
</evidence>
<dbReference type="Proteomes" id="UP000886523">
    <property type="component" value="Unassembled WGS sequence"/>
</dbReference>
<proteinExistence type="predicted"/>
<dbReference type="AlphaFoldDB" id="A0A9P6AH67"/>
<comment type="caution">
    <text evidence="1">The sequence shown here is derived from an EMBL/GenBank/DDBJ whole genome shotgun (WGS) entry which is preliminary data.</text>
</comment>
<organism evidence="1 2">
    <name type="scientific">Hydnum rufescens UP504</name>
    <dbReference type="NCBI Taxonomy" id="1448309"/>
    <lineage>
        <taxon>Eukaryota</taxon>
        <taxon>Fungi</taxon>
        <taxon>Dikarya</taxon>
        <taxon>Basidiomycota</taxon>
        <taxon>Agaricomycotina</taxon>
        <taxon>Agaricomycetes</taxon>
        <taxon>Cantharellales</taxon>
        <taxon>Hydnaceae</taxon>
        <taxon>Hydnum</taxon>
    </lineage>
</organism>